<reference evidence="8" key="1">
    <citation type="journal article" date="2019" name="Int. J. Syst. Evol. Microbiol.">
        <title>The Global Catalogue of Microorganisms (GCM) 10K type strain sequencing project: providing services to taxonomists for standard genome sequencing and annotation.</title>
        <authorList>
            <consortium name="The Broad Institute Genomics Platform"/>
            <consortium name="The Broad Institute Genome Sequencing Center for Infectious Disease"/>
            <person name="Wu L."/>
            <person name="Ma J."/>
        </authorList>
    </citation>
    <scope>NUCLEOTIDE SEQUENCE [LARGE SCALE GENOMIC DNA]</scope>
    <source>
        <strain evidence="8">KCTC 32239</strain>
    </source>
</reference>
<comment type="caution">
    <text evidence="7">The sequence shown here is derived from an EMBL/GenBank/DDBJ whole genome shotgun (WGS) entry which is preliminary data.</text>
</comment>
<keyword evidence="6" id="KW-0012">Acyltransferase</keyword>
<evidence type="ECO:0000256" key="3">
    <source>
        <dbReference type="ARBA" id="ARBA00022519"/>
    </source>
</evidence>
<evidence type="ECO:0000256" key="2">
    <source>
        <dbReference type="ARBA" id="ARBA00022475"/>
    </source>
</evidence>
<evidence type="ECO:0000256" key="6">
    <source>
        <dbReference type="ARBA" id="ARBA00023315"/>
    </source>
</evidence>
<dbReference type="PIRSF" id="PIRSF026649">
    <property type="entry name" value="MsbB"/>
    <property type="match status" value="1"/>
</dbReference>
<proteinExistence type="predicted"/>
<comment type="subcellular location">
    <subcellularLocation>
        <location evidence="1">Cell inner membrane</location>
    </subcellularLocation>
</comment>
<evidence type="ECO:0000256" key="4">
    <source>
        <dbReference type="ARBA" id="ARBA00022679"/>
    </source>
</evidence>
<dbReference type="Proteomes" id="UP000619761">
    <property type="component" value="Unassembled WGS sequence"/>
</dbReference>
<evidence type="ECO:0000313" key="8">
    <source>
        <dbReference type="Proteomes" id="UP000619761"/>
    </source>
</evidence>
<sequence length="261" mass="29713">MAIFSHRTRRKRIADTNLRLCMPELKDDERDVLIRNIIYSCGIGFFEGAVALWGPAERLKNSYRINGLEHLHAAKAQGKGVLLMGCHMTTMEICGRILALHEKFDVFYRQDPNPLLAYMLVKARESYNGESIISVETLKLARNLKAGHIVWYAPDQDYGIQHSIFAPFFGVQAATVPGTGRFAKLGNALVIPFLHFRDADGRYSIELKAPLESFPSGDDLADSTRINKIFEQAIRKQPDQYLWVHRRFKTRPPGEPSFYSK</sequence>
<organism evidence="7 8">
    <name type="scientific">Cellvibrio zantedeschiae</name>
    <dbReference type="NCBI Taxonomy" id="1237077"/>
    <lineage>
        <taxon>Bacteria</taxon>
        <taxon>Pseudomonadati</taxon>
        <taxon>Pseudomonadota</taxon>
        <taxon>Gammaproteobacteria</taxon>
        <taxon>Cellvibrionales</taxon>
        <taxon>Cellvibrionaceae</taxon>
        <taxon>Cellvibrio</taxon>
    </lineage>
</organism>
<keyword evidence="8" id="KW-1185">Reference proteome</keyword>
<keyword evidence="3" id="KW-0997">Cell inner membrane</keyword>
<evidence type="ECO:0000313" key="7">
    <source>
        <dbReference type="EMBL" id="GGY78461.1"/>
    </source>
</evidence>
<accession>A0ABQ3B4X5</accession>
<dbReference type="Pfam" id="PF03279">
    <property type="entry name" value="Lip_A_acyltrans"/>
    <property type="match status" value="1"/>
</dbReference>
<dbReference type="PANTHER" id="PTHR30606">
    <property type="entry name" value="LIPID A BIOSYNTHESIS LAUROYL ACYLTRANSFERASE"/>
    <property type="match status" value="1"/>
</dbReference>
<gene>
    <name evidence="7" type="primary">lpxL</name>
    <name evidence="7" type="ORF">GCM10011613_23900</name>
</gene>
<dbReference type="PANTHER" id="PTHR30606:SF9">
    <property type="entry name" value="LIPID A BIOSYNTHESIS LAUROYLTRANSFERASE"/>
    <property type="match status" value="1"/>
</dbReference>
<dbReference type="CDD" id="cd07984">
    <property type="entry name" value="LPLAT_LABLAT-like"/>
    <property type="match status" value="1"/>
</dbReference>
<dbReference type="EMBL" id="BMYZ01000002">
    <property type="protein sequence ID" value="GGY78461.1"/>
    <property type="molecule type" value="Genomic_DNA"/>
</dbReference>
<keyword evidence="5" id="KW-0472">Membrane</keyword>
<evidence type="ECO:0000256" key="5">
    <source>
        <dbReference type="ARBA" id="ARBA00023136"/>
    </source>
</evidence>
<evidence type="ECO:0000256" key="1">
    <source>
        <dbReference type="ARBA" id="ARBA00004533"/>
    </source>
</evidence>
<keyword evidence="4" id="KW-0808">Transferase</keyword>
<protein>
    <submittedName>
        <fullName evidence="7">Lipid A biosynthesis lauroyltransferase</fullName>
    </submittedName>
</protein>
<dbReference type="InterPro" id="IPR004960">
    <property type="entry name" value="LipA_acyltrans"/>
</dbReference>
<name>A0ABQ3B4X5_9GAMM</name>
<keyword evidence="2" id="KW-1003">Cell membrane</keyword>